<protein>
    <submittedName>
        <fullName evidence="9">Rod shape-determining protein MreD</fullName>
    </submittedName>
</protein>
<evidence type="ECO:0000256" key="7">
    <source>
        <dbReference type="ARBA" id="ARBA00023136"/>
    </source>
</evidence>
<dbReference type="AlphaFoldDB" id="A0A5B8FG45"/>
<sequence length="175" mass="18438">MSPRESTLTWISLVALPVVAALGLLVSLAPVGLSATDMPMPDLVFLPLAVWLVRRPEAAPLLVIFAIGLAADLLRGGPLGIGALGLLGVSELLRRMADGLVRGPFMIEWLVVGGLFIGLLAFQCIALWLTFSPRPAFGLLWQHAAGTVLLYPLIAFALRPLAGSRGRAAGLRSLA</sequence>
<evidence type="ECO:0000256" key="6">
    <source>
        <dbReference type="ARBA" id="ARBA00022989"/>
    </source>
</evidence>
<dbReference type="GO" id="GO:0005886">
    <property type="term" value="C:plasma membrane"/>
    <property type="evidence" value="ECO:0007669"/>
    <property type="project" value="UniProtKB-SubCell"/>
</dbReference>
<evidence type="ECO:0000256" key="5">
    <source>
        <dbReference type="ARBA" id="ARBA00022960"/>
    </source>
</evidence>
<dbReference type="RefSeq" id="WP_138576659.1">
    <property type="nucleotide sequence ID" value="NZ_CP040818.1"/>
</dbReference>
<evidence type="ECO:0000256" key="3">
    <source>
        <dbReference type="ARBA" id="ARBA00022475"/>
    </source>
</evidence>
<comment type="similarity">
    <text evidence="2">Belongs to the MreD family.</text>
</comment>
<dbReference type="EMBL" id="CP040818">
    <property type="protein sequence ID" value="QDL90677.1"/>
    <property type="molecule type" value="Genomic_DNA"/>
</dbReference>
<accession>A0A5B8FG45</accession>
<evidence type="ECO:0000256" key="2">
    <source>
        <dbReference type="ARBA" id="ARBA00007776"/>
    </source>
</evidence>
<keyword evidence="7 8" id="KW-0472">Membrane</keyword>
<evidence type="ECO:0000256" key="4">
    <source>
        <dbReference type="ARBA" id="ARBA00022692"/>
    </source>
</evidence>
<feature type="transmembrane region" description="Helical" evidence="8">
    <location>
        <begin position="137"/>
        <end position="158"/>
    </location>
</feature>
<evidence type="ECO:0000313" key="10">
    <source>
        <dbReference type="Proteomes" id="UP000305888"/>
    </source>
</evidence>
<dbReference type="OrthoDB" id="7629477at2"/>
<dbReference type="Pfam" id="PF04093">
    <property type="entry name" value="MreD"/>
    <property type="match status" value="1"/>
</dbReference>
<proteinExistence type="inferred from homology"/>
<feature type="transmembrane region" description="Helical" evidence="8">
    <location>
        <begin position="58"/>
        <end position="89"/>
    </location>
</feature>
<evidence type="ECO:0000313" key="9">
    <source>
        <dbReference type="EMBL" id="QDL90677.1"/>
    </source>
</evidence>
<organism evidence="9 10">
    <name type="scientific">Paroceanicella profunda</name>
    <dbReference type="NCBI Taxonomy" id="2579971"/>
    <lineage>
        <taxon>Bacteria</taxon>
        <taxon>Pseudomonadati</taxon>
        <taxon>Pseudomonadota</taxon>
        <taxon>Alphaproteobacteria</taxon>
        <taxon>Rhodobacterales</taxon>
        <taxon>Paracoccaceae</taxon>
        <taxon>Paroceanicella</taxon>
    </lineage>
</organism>
<keyword evidence="3" id="KW-1003">Cell membrane</keyword>
<reference evidence="9 10" key="1">
    <citation type="submission" date="2019-06" db="EMBL/GenBank/DDBJ databases">
        <title>Genome sequence of Rhodobacteraceae bacterium D4M1.</title>
        <authorList>
            <person name="Cao J."/>
        </authorList>
    </citation>
    <scope>NUCLEOTIDE SEQUENCE [LARGE SCALE GENOMIC DNA]</scope>
    <source>
        <strain evidence="9 10">D4M1</strain>
    </source>
</reference>
<keyword evidence="5" id="KW-0133">Cell shape</keyword>
<dbReference type="InterPro" id="IPR007227">
    <property type="entry name" value="Cell_shape_determining_MreD"/>
</dbReference>
<name>A0A5B8FG45_9RHOB</name>
<keyword evidence="6 8" id="KW-1133">Transmembrane helix</keyword>
<comment type="subcellular location">
    <subcellularLocation>
        <location evidence="1">Cell membrane</location>
        <topology evidence="1">Multi-pass membrane protein</topology>
    </subcellularLocation>
</comment>
<keyword evidence="10" id="KW-1185">Reference proteome</keyword>
<dbReference type="GO" id="GO:0008360">
    <property type="term" value="P:regulation of cell shape"/>
    <property type="evidence" value="ECO:0007669"/>
    <property type="project" value="UniProtKB-KW"/>
</dbReference>
<evidence type="ECO:0000256" key="1">
    <source>
        <dbReference type="ARBA" id="ARBA00004651"/>
    </source>
</evidence>
<feature type="transmembrane region" description="Helical" evidence="8">
    <location>
        <begin position="109"/>
        <end position="131"/>
    </location>
</feature>
<dbReference type="NCBIfam" id="TIGR03426">
    <property type="entry name" value="shape_MreD"/>
    <property type="match status" value="1"/>
</dbReference>
<dbReference type="KEGG" id="ppru:FDP22_02075"/>
<keyword evidence="4 8" id="KW-0812">Transmembrane</keyword>
<evidence type="ECO:0000256" key="8">
    <source>
        <dbReference type="SAM" id="Phobius"/>
    </source>
</evidence>
<dbReference type="Proteomes" id="UP000305888">
    <property type="component" value="Chromosome"/>
</dbReference>
<gene>
    <name evidence="9" type="primary">mreD</name>
    <name evidence="9" type="ORF">FDP22_02075</name>
</gene>